<evidence type="ECO:0000313" key="2">
    <source>
        <dbReference type="Proteomes" id="UP001365542"/>
    </source>
</evidence>
<proteinExistence type="predicted"/>
<name>A0AAV9XQU8_9PEZI</name>
<sequence length="129" mass="14565">MEGLGSEPPSSAILVTTQGITYGDWKAPSKRAEVLLEQIRQISVFEIDGQWTSLVGSCHGKEDTIITFAAVEPRNRNWVMKTCVYRFPPAPNGSLLELLERVKCSDEAYLYEIPFRAAVVNAKRFLCRW</sequence>
<dbReference type="EMBL" id="JAVHJO010000001">
    <property type="protein sequence ID" value="KAK6543972.1"/>
    <property type="molecule type" value="Genomic_DNA"/>
</dbReference>
<reference evidence="1 2" key="1">
    <citation type="submission" date="2019-10" db="EMBL/GenBank/DDBJ databases">
        <authorList>
            <person name="Palmer J.M."/>
        </authorList>
    </citation>
    <scope>NUCLEOTIDE SEQUENCE [LARGE SCALE GENOMIC DNA]</scope>
    <source>
        <strain evidence="1 2">TWF694</strain>
    </source>
</reference>
<keyword evidence="2" id="KW-1185">Reference proteome</keyword>
<dbReference type="Proteomes" id="UP001365542">
    <property type="component" value="Unassembled WGS sequence"/>
</dbReference>
<organism evidence="1 2">
    <name type="scientific">Orbilia ellipsospora</name>
    <dbReference type="NCBI Taxonomy" id="2528407"/>
    <lineage>
        <taxon>Eukaryota</taxon>
        <taxon>Fungi</taxon>
        <taxon>Dikarya</taxon>
        <taxon>Ascomycota</taxon>
        <taxon>Pezizomycotina</taxon>
        <taxon>Orbiliomycetes</taxon>
        <taxon>Orbiliales</taxon>
        <taxon>Orbiliaceae</taxon>
        <taxon>Orbilia</taxon>
    </lineage>
</organism>
<comment type="caution">
    <text evidence="1">The sequence shown here is derived from an EMBL/GenBank/DDBJ whole genome shotgun (WGS) entry which is preliminary data.</text>
</comment>
<accession>A0AAV9XQU8</accession>
<protein>
    <submittedName>
        <fullName evidence="1">Uncharacterized protein</fullName>
    </submittedName>
</protein>
<gene>
    <name evidence="1" type="ORF">TWF694_000690</name>
</gene>
<evidence type="ECO:0000313" key="1">
    <source>
        <dbReference type="EMBL" id="KAK6543972.1"/>
    </source>
</evidence>
<dbReference type="AlphaFoldDB" id="A0AAV9XQU8"/>